<dbReference type="GO" id="GO:0038023">
    <property type="term" value="F:signaling receptor activity"/>
    <property type="evidence" value="ECO:0007669"/>
    <property type="project" value="TreeGrafter"/>
</dbReference>
<evidence type="ECO:0000256" key="2">
    <source>
        <dbReference type="ARBA" id="ARBA00022692"/>
    </source>
</evidence>
<dbReference type="Pfam" id="PF01582">
    <property type="entry name" value="TIR"/>
    <property type="match status" value="1"/>
</dbReference>
<evidence type="ECO:0000256" key="1">
    <source>
        <dbReference type="ARBA" id="ARBA00004370"/>
    </source>
</evidence>
<reference evidence="8 9" key="1">
    <citation type="journal article" date="2023" name="Arcadia Sci">
        <title>De novo assembly of a long-read Amblyomma americanum tick genome.</title>
        <authorList>
            <person name="Chou S."/>
            <person name="Poskanzer K.E."/>
            <person name="Rollins M."/>
            <person name="Thuy-Boun P.S."/>
        </authorList>
    </citation>
    <scope>NUCLEOTIDE SEQUENCE [LARGE SCALE GENOMIC DNA]</scope>
    <source>
        <strain evidence="8">F_SG_1</strain>
        <tissue evidence="8">Salivary glands</tissue>
    </source>
</reference>
<keyword evidence="2 6" id="KW-0812">Transmembrane</keyword>
<sequence>MDLGEKDLCPSRKVFIILAYGVPSLVLVVTAMAAVTAYLKYKHEIRVWLYARGICRSLQCIKEDDVDEDKDFDVFLSFSSKDREWAYSELLPKVEANGFSVCTYDRNFKGGFLIQDIVQEAVCCSRRTLLVVTQNYVESEWCRWEFRVAQHRALEDNINRLIVVVVGDVRPEGVDEELQRYMQETNYLRWGEAHFWDKLLYSLPKRDARTRVIPNMHPLTRMATPAI</sequence>
<keyword evidence="4 6" id="KW-1133">Transmembrane helix</keyword>
<feature type="transmembrane region" description="Helical" evidence="6">
    <location>
        <begin position="15"/>
        <end position="39"/>
    </location>
</feature>
<comment type="subcellular location">
    <subcellularLocation>
        <location evidence="1">Membrane</location>
    </subcellularLocation>
</comment>
<dbReference type="Proteomes" id="UP001321473">
    <property type="component" value="Unassembled WGS sequence"/>
</dbReference>
<keyword evidence="3" id="KW-0732">Signal</keyword>
<accession>A0AAQ4DYM8</accession>
<dbReference type="GO" id="GO:0045087">
    <property type="term" value="P:innate immune response"/>
    <property type="evidence" value="ECO:0007669"/>
    <property type="project" value="TreeGrafter"/>
</dbReference>
<dbReference type="GO" id="GO:0005886">
    <property type="term" value="C:plasma membrane"/>
    <property type="evidence" value="ECO:0007669"/>
    <property type="project" value="TreeGrafter"/>
</dbReference>
<dbReference type="AlphaFoldDB" id="A0AAQ4DYM8"/>
<protein>
    <recommendedName>
        <fullName evidence="7">TIR domain-containing protein</fullName>
    </recommendedName>
</protein>
<evidence type="ECO:0000256" key="6">
    <source>
        <dbReference type="SAM" id="Phobius"/>
    </source>
</evidence>
<dbReference type="SMART" id="SM00255">
    <property type="entry name" value="TIR"/>
    <property type="match status" value="1"/>
</dbReference>
<dbReference type="PANTHER" id="PTHR24365">
    <property type="entry name" value="TOLL-LIKE RECEPTOR"/>
    <property type="match status" value="1"/>
</dbReference>
<keyword evidence="5 6" id="KW-0472">Membrane</keyword>
<dbReference type="Gene3D" id="3.40.50.10140">
    <property type="entry name" value="Toll/interleukin-1 receptor homology (TIR) domain"/>
    <property type="match status" value="1"/>
</dbReference>
<evidence type="ECO:0000259" key="7">
    <source>
        <dbReference type="PROSITE" id="PS50104"/>
    </source>
</evidence>
<gene>
    <name evidence="8" type="ORF">V5799_005652</name>
</gene>
<dbReference type="InterPro" id="IPR035897">
    <property type="entry name" value="Toll_tir_struct_dom_sf"/>
</dbReference>
<evidence type="ECO:0000313" key="8">
    <source>
        <dbReference type="EMBL" id="KAK8767568.1"/>
    </source>
</evidence>
<evidence type="ECO:0000256" key="3">
    <source>
        <dbReference type="ARBA" id="ARBA00022729"/>
    </source>
</evidence>
<name>A0AAQ4DYM8_AMBAM</name>
<feature type="domain" description="TIR" evidence="7">
    <location>
        <begin position="70"/>
        <end position="203"/>
    </location>
</feature>
<dbReference type="PROSITE" id="PS50104">
    <property type="entry name" value="TIR"/>
    <property type="match status" value="1"/>
</dbReference>
<dbReference type="PANTHER" id="PTHR24365:SF541">
    <property type="entry name" value="PROTEIN TOLL-RELATED"/>
    <property type="match status" value="1"/>
</dbReference>
<proteinExistence type="predicted"/>
<dbReference type="EMBL" id="JARKHS020025341">
    <property type="protein sequence ID" value="KAK8767568.1"/>
    <property type="molecule type" value="Genomic_DNA"/>
</dbReference>
<organism evidence="8 9">
    <name type="scientific">Amblyomma americanum</name>
    <name type="common">Lone star tick</name>
    <dbReference type="NCBI Taxonomy" id="6943"/>
    <lineage>
        <taxon>Eukaryota</taxon>
        <taxon>Metazoa</taxon>
        <taxon>Ecdysozoa</taxon>
        <taxon>Arthropoda</taxon>
        <taxon>Chelicerata</taxon>
        <taxon>Arachnida</taxon>
        <taxon>Acari</taxon>
        <taxon>Parasitiformes</taxon>
        <taxon>Ixodida</taxon>
        <taxon>Ixodoidea</taxon>
        <taxon>Ixodidae</taxon>
        <taxon>Amblyomminae</taxon>
        <taxon>Amblyomma</taxon>
    </lineage>
</organism>
<keyword evidence="9" id="KW-1185">Reference proteome</keyword>
<comment type="caution">
    <text evidence="8">The sequence shown here is derived from an EMBL/GenBank/DDBJ whole genome shotgun (WGS) entry which is preliminary data.</text>
</comment>
<evidence type="ECO:0000313" key="9">
    <source>
        <dbReference type="Proteomes" id="UP001321473"/>
    </source>
</evidence>
<evidence type="ECO:0000256" key="5">
    <source>
        <dbReference type="ARBA" id="ARBA00023136"/>
    </source>
</evidence>
<evidence type="ECO:0000256" key="4">
    <source>
        <dbReference type="ARBA" id="ARBA00022989"/>
    </source>
</evidence>
<dbReference type="InterPro" id="IPR000157">
    <property type="entry name" value="TIR_dom"/>
</dbReference>
<dbReference type="SUPFAM" id="SSF52200">
    <property type="entry name" value="Toll/Interleukin receptor TIR domain"/>
    <property type="match status" value="1"/>
</dbReference>
<dbReference type="GO" id="GO:0007165">
    <property type="term" value="P:signal transduction"/>
    <property type="evidence" value="ECO:0007669"/>
    <property type="project" value="InterPro"/>
</dbReference>